<comment type="catalytic activity">
    <reaction evidence="4">
        <text>oxaloacetate + acetyl-CoA + H2O = citrate + CoA + H(+)</text>
        <dbReference type="Rhea" id="RHEA:16845"/>
        <dbReference type="ChEBI" id="CHEBI:15377"/>
        <dbReference type="ChEBI" id="CHEBI:15378"/>
        <dbReference type="ChEBI" id="CHEBI:16452"/>
        <dbReference type="ChEBI" id="CHEBI:16947"/>
        <dbReference type="ChEBI" id="CHEBI:57287"/>
        <dbReference type="ChEBI" id="CHEBI:57288"/>
        <dbReference type="EC" id="2.3.3.16"/>
    </reaction>
</comment>
<dbReference type="InterPro" id="IPR036969">
    <property type="entry name" value="Citrate_synthase_sf"/>
</dbReference>
<dbReference type="PRINTS" id="PR00143">
    <property type="entry name" value="CITRTSNTHASE"/>
</dbReference>
<dbReference type="PIRSF" id="PIRSF001369">
    <property type="entry name" value="Citrate_synth"/>
    <property type="match status" value="1"/>
</dbReference>
<dbReference type="GO" id="GO:0005975">
    <property type="term" value="P:carbohydrate metabolic process"/>
    <property type="evidence" value="ECO:0007669"/>
    <property type="project" value="TreeGrafter"/>
</dbReference>
<evidence type="ECO:0000313" key="8">
    <source>
        <dbReference type="Proteomes" id="UP000291269"/>
    </source>
</evidence>
<dbReference type="Gene3D" id="1.10.230.10">
    <property type="entry name" value="Cytochrome P450-Terp, domain 2"/>
    <property type="match status" value="1"/>
</dbReference>
<evidence type="ECO:0000256" key="6">
    <source>
        <dbReference type="PIRSR" id="PIRSR001369-1"/>
    </source>
</evidence>
<feature type="active site" evidence="6">
    <location>
        <position position="330"/>
    </location>
</feature>
<feature type="active site" evidence="6">
    <location>
        <position position="389"/>
    </location>
</feature>
<gene>
    <name evidence="7" type="ORF">ESZ91_05965</name>
</gene>
<name>A0A4Q2KGP8_9FIRM</name>
<comment type="caution">
    <text evidence="7">The sequence shown here is derived from an EMBL/GenBank/DDBJ whole genome shotgun (WGS) entry which is preliminary data.</text>
</comment>
<dbReference type="UniPathway" id="UPA00223"/>
<comment type="similarity">
    <text evidence="2 5">Belongs to the citrate synthase family.</text>
</comment>
<dbReference type="SUPFAM" id="SSF48256">
    <property type="entry name" value="Citrate synthase"/>
    <property type="match status" value="1"/>
</dbReference>
<evidence type="ECO:0000313" key="7">
    <source>
        <dbReference type="EMBL" id="RXZ62472.1"/>
    </source>
</evidence>
<dbReference type="InterPro" id="IPR016142">
    <property type="entry name" value="Citrate_synth-like_lrg_a-sub"/>
</dbReference>
<dbReference type="GO" id="GO:0006099">
    <property type="term" value="P:tricarboxylic acid cycle"/>
    <property type="evidence" value="ECO:0007669"/>
    <property type="project" value="UniProtKB-UniPathway"/>
</dbReference>
<dbReference type="NCBIfam" id="NF010635">
    <property type="entry name" value="PRK14032.1"/>
    <property type="match status" value="1"/>
</dbReference>
<dbReference type="EMBL" id="SDOZ01000002">
    <property type="protein sequence ID" value="RXZ62472.1"/>
    <property type="molecule type" value="Genomic_DNA"/>
</dbReference>
<organism evidence="7 8">
    <name type="scientific">Candidatus Borkfalkia ceftriaxoniphila</name>
    <dbReference type="NCBI Taxonomy" id="2508949"/>
    <lineage>
        <taxon>Bacteria</taxon>
        <taxon>Bacillati</taxon>
        <taxon>Bacillota</taxon>
        <taxon>Clostridia</taxon>
        <taxon>Christensenellales</taxon>
        <taxon>Christensenellaceae</taxon>
        <taxon>Candidatus Borkfalkia</taxon>
    </lineage>
</organism>
<dbReference type="AlphaFoldDB" id="A0A4Q2KGP8"/>
<dbReference type="Pfam" id="PF00285">
    <property type="entry name" value="Citrate_synt"/>
    <property type="match status" value="1"/>
</dbReference>
<keyword evidence="3 5" id="KW-0808">Transferase</keyword>
<evidence type="ECO:0000256" key="1">
    <source>
        <dbReference type="ARBA" id="ARBA00005163"/>
    </source>
</evidence>
<keyword evidence="8" id="KW-1185">Reference proteome</keyword>
<dbReference type="InterPro" id="IPR016143">
    <property type="entry name" value="Citrate_synth-like_sm_a-sub"/>
</dbReference>
<protein>
    <recommendedName>
        <fullName evidence="5">Citrate synthase</fullName>
    </recommendedName>
</protein>
<evidence type="ECO:0000256" key="3">
    <source>
        <dbReference type="ARBA" id="ARBA00022679"/>
    </source>
</evidence>
<dbReference type="InterPro" id="IPR002020">
    <property type="entry name" value="Citrate_synthase"/>
</dbReference>
<accession>A0A4Q2KGP8</accession>
<dbReference type="Gene3D" id="1.10.580.10">
    <property type="entry name" value="Citrate Synthase, domain 1"/>
    <property type="match status" value="1"/>
</dbReference>
<reference evidence="7 8" key="1">
    <citation type="journal article" date="2019" name="Gut">
        <title>Antibiotics-induced monodominance of a novel gut bacterial order.</title>
        <authorList>
            <person name="Hildebrand F."/>
            <person name="Moitinho-Silva L."/>
            <person name="Blasche S."/>
            <person name="Jahn M.T."/>
            <person name="Gossmann T.I."/>
            <person name="Heuerta-Cepas J."/>
            <person name="Hercog R."/>
            <person name="Luetge M."/>
            <person name="Bahram M."/>
            <person name="Pryszlak A."/>
            <person name="Alves R.J."/>
            <person name="Waszak S.M."/>
            <person name="Zhu A."/>
            <person name="Ye L."/>
            <person name="Costea P.I."/>
            <person name="Aalvink S."/>
            <person name="Belzer C."/>
            <person name="Forslund S.K."/>
            <person name="Sunagawa S."/>
            <person name="Hentschel U."/>
            <person name="Merten C."/>
            <person name="Patil K.R."/>
            <person name="Benes V."/>
            <person name="Bork P."/>
        </authorList>
    </citation>
    <scope>NUCLEOTIDE SEQUENCE [LARGE SCALE GENOMIC DNA]</scope>
    <source>
        <strain evidence="7 8">HDS1380</strain>
    </source>
</reference>
<dbReference type="PANTHER" id="PTHR11739">
    <property type="entry name" value="CITRATE SYNTHASE"/>
    <property type="match status" value="1"/>
</dbReference>
<sequence length="456" mass="51141">MEYLTKKYGQDIAELTKAASKSDVINPKLYEKYDVKRGLRDINGNGVICGLTEISEITAFGKDAEGNKVPVNGELYYRGVNIRDFVKGAAGRRFAFEEATYLLLFGHLPSKEHLERFCELLGDLRVLHPNFVRDIIMKAPSKDMMNMLARCVLSLYSYDPKADNTSRRNVMRQSLHLIAQFPLLCVYSQKAYNYNNSDASLCIHKPKKELSTAETILYTLRDDMKFSQLEAQVLDLCLVLHAEHGGGNNSTFTTHVVTSSGTDTYSSVAASLGSLKGPKHGGANIKVCEMFDAIKENVPDFERGKLTDYIAKILDKEAFDKTGLVYGMGHAVYSLSDPRADILKEFAEKLAVEKGMEKEYEMRKSVADIAAELIAEKRKIYKGVSPNVDFYSGFVYDMLGLPRELYTPLFAVARIAGWSAHRIEELTNGGKIIRPGYQAVAKRQKYVPLESRKLDQ</sequence>
<dbReference type="GO" id="GO:0005829">
    <property type="term" value="C:cytosol"/>
    <property type="evidence" value="ECO:0007669"/>
    <property type="project" value="TreeGrafter"/>
</dbReference>
<proteinExistence type="inferred from homology"/>
<dbReference type="OrthoDB" id="9800864at2"/>
<dbReference type="GO" id="GO:0036440">
    <property type="term" value="F:citrate synthase activity"/>
    <property type="evidence" value="ECO:0007669"/>
    <property type="project" value="UniProtKB-EC"/>
</dbReference>
<evidence type="ECO:0000256" key="2">
    <source>
        <dbReference type="ARBA" id="ARBA00010566"/>
    </source>
</evidence>
<dbReference type="Proteomes" id="UP000291269">
    <property type="component" value="Unassembled WGS sequence"/>
</dbReference>
<dbReference type="PANTHER" id="PTHR11739:SF4">
    <property type="entry name" value="CITRATE SYNTHASE, PEROXISOMAL"/>
    <property type="match status" value="1"/>
</dbReference>
<comment type="pathway">
    <text evidence="1">Carbohydrate metabolism; tricarboxylic acid cycle.</text>
</comment>
<dbReference type="InterPro" id="IPR024176">
    <property type="entry name" value="Citrate_synthase_bac-typ"/>
</dbReference>
<evidence type="ECO:0000256" key="4">
    <source>
        <dbReference type="ARBA" id="ARBA00049288"/>
    </source>
</evidence>
<evidence type="ECO:0000256" key="5">
    <source>
        <dbReference type="PIRNR" id="PIRNR001369"/>
    </source>
</evidence>